<comment type="caution">
    <text evidence="1">The sequence shown here is derived from an EMBL/GenBank/DDBJ whole genome shotgun (WGS) entry which is preliminary data.</text>
</comment>
<proteinExistence type="predicted"/>
<evidence type="ECO:0000313" key="1">
    <source>
        <dbReference type="EMBL" id="MFK9090330.1"/>
    </source>
</evidence>
<dbReference type="Proteomes" id="UP001623041">
    <property type="component" value="Unassembled WGS sequence"/>
</dbReference>
<name>A0ABW8RDI8_9BACI</name>
<dbReference type="RefSeq" id="WP_406579035.1">
    <property type="nucleotide sequence ID" value="NZ_JBJHQH010000002.1"/>
</dbReference>
<organism evidence="1 2">
    <name type="scientific">Bacillus salipaludis</name>
    <dbReference type="NCBI Taxonomy" id="2547811"/>
    <lineage>
        <taxon>Bacteria</taxon>
        <taxon>Bacillati</taxon>
        <taxon>Bacillota</taxon>
        <taxon>Bacilli</taxon>
        <taxon>Bacillales</taxon>
        <taxon>Bacillaceae</taxon>
        <taxon>Bacillus</taxon>
    </lineage>
</organism>
<protein>
    <submittedName>
        <fullName evidence="1">Uncharacterized protein</fullName>
    </submittedName>
</protein>
<accession>A0ABW8RDI8</accession>
<keyword evidence="2" id="KW-1185">Reference proteome</keyword>
<evidence type="ECO:0000313" key="2">
    <source>
        <dbReference type="Proteomes" id="UP001623041"/>
    </source>
</evidence>
<dbReference type="EMBL" id="JBJHQH010000002">
    <property type="protein sequence ID" value="MFK9090330.1"/>
    <property type="molecule type" value="Genomic_DNA"/>
</dbReference>
<gene>
    <name evidence="1" type="ORF">ACJEBI_02380</name>
</gene>
<sequence>MFEDFEIFQLQEGSAREQSHFSLNIEGHDYKGMVHDGKIHWYHPHPKQKIEEEHLSAVESQVFNLMNENIES</sequence>
<reference evidence="1 2" key="1">
    <citation type="submission" date="2024-11" db="EMBL/GenBank/DDBJ databases">
        <authorList>
            <person name="Lucas J.A."/>
        </authorList>
    </citation>
    <scope>NUCLEOTIDE SEQUENCE [LARGE SCALE GENOMIC DNA]</scope>
    <source>
        <strain evidence="1 2">Z 5.4</strain>
    </source>
</reference>